<dbReference type="Proteomes" id="UP000184532">
    <property type="component" value="Unassembled WGS sequence"/>
</dbReference>
<dbReference type="OrthoDB" id="9780932at2"/>
<dbReference type="PANTHER" id="PTHR43798:SF31">
    <property type="entry name" value="AB HYDROLASE SUPERFAMILY PROTEIN YCLE"/>
    <property type="match status" value="1"/>
</dbReference>
<evidence type="ECO:0000256" key="1">
    <source>
        <dbReference type="ARBA" id="ARBA00022801"/>
    </source>
</evidence>
<dbReference type="InterPro" id="IPR029058">
    <property type="entry name" value="AB_hydrolase_fold"/>
</dbReference>
<feature type="chain" id="PRO_5012974233" evidence="2">
    <location>
        <begin position="24"/>
        <end position="293"/>
    </location>
</feature>
<feature type="domain" description="AB hydrolase-1" evidence="3">
    <location>
        <begin position="44"/>
        <end position="171"/>
    </location>
</feature>
<dbReference type="AlphaFoldDB" id="A0A1M5IYU8"/>
<protein>
    <submittedName>
        <fullName evidence="4">Pimeloyl-ACP methyl ester carboxylesterase</fullName>
    </submittedName>
</protein>
<evidence type="ECO:0000259" key="3">
    <source>
        <dbReference type="Pfam" id="PF00561"/>
    </source>
</evidence>
<dbReference type="GO" id="GO:0016020">
    <property type="term" value="C:membrane"/>
    <property type="evidence" value="ECO:0007669"/>
    <property type="project" value="TreeGrafter"/>
</dbReference>
<dbReference type="Gene3D" id="3.40.50.1820">
    <property type="entry name" value="alpha/beta hydrolase"/>
    <property type="match status" value="1"/>
</dbReference>
<dbReference type="PANTHER" id="PTHR43798">
    <property type="entry name" value="MONOACYLGLYCEROL LIPASE"/>
    <property type="match status" value="1"/>
</dbReference>
<dbReference type="InterPro" id="IPR000073">
    <property type="entry name" value="AB_hydrolase_1"/>
</dbReference>
<dbReference type="SUPFAM" id="SSF53474">
    <property type="entry name" value="alpha/beta-Hydrolases"/>
    <property type="match status" value="1"/>
</dbReference>
<dbReference type="GO" id="GO:0016787">
    <property type="term" value="F:hydrolase activity"/>
    <property type="evidence" value="ECO:0007669"/>
    <property type="project" value="UniProtKB-KW"/>
</dbReference>
<name>A0A1M5IYU8_9FLAO</name>
<organism evidence="4 5">
    <name type="scientific">Flagellimonas flava</name>
    <dbReference type="NCBI Taxonomy" id="570519"/>
    <lineage>
        <taxon>Bacteria</taxon>
        <taxon>Pseudomonadati</taxon>
        <taxon>Bacteroidota</taxon>
        <taxon>Flavobacteriia</taxon>
        <taxon>Flavobacteriales</taxon>
        <taxon>Flavobacteriaceae</taxon>
        <taxon>Flagellimonas</taxon>
    </lineage>
</organism>
<feature type="signal peptide" evidence="2">
    <location>
        <begin position="1"/>
        <end position="23"/>
    </location>
</feature>
<keyword evidence="5" id="KW-1185">Reference proteome</keyword>
<evidence type="ECO:0000256" key="2">
    <source>
        <dbReference type="SAM" id="SignalP"/>
    </source>
</evidence>
<dbReference type="RefSeq" id="WP_073176841.1">
    <property type="nucleotide sequence ID" value="NZ_FQWL01000001.1"/>
</dbReference>
<evidence type="ECO:0000313" key="5">
    <source>
        <dbReference type="Proteomes" id="UP000184532"/>
    </source>
</evidence>
<accession>A0A1M5IYU8</accession>
<dbReference type="Pfam" id="PF00561">
    <property type="entry name" value="Abhydrolase_1"/>
    <property type="match status" value="1"/>
</dbReference>
<keyword evidence="2" id="KW-0732">Signal</keyword>
<evidence type="ECO:0000313" key="4">
    <source>
        <dbReference type="EMBL" id="SHG33441.1"/>
    </source>
</evidence>
<sequence>MRFRNWLVFFSLVLSTLSISAQAKLLTIGNDSIQVFVEDTGKGPAIVFIPGWTMTSQFFQKQKEHYGKRFRFVSYDPRSQGESSKTENGNFYQTHARDLNALLLRLDLNDVILIGWSSGCATIFEYIELFGTDNINRLVFIDEPPKWIGDTSKDWVYGSFEDYRGSLKDLIQDNLTYAREVVQWMLVKNQDIEEEDWMVEQMLKTPRYAALSLYIDGLVSDYQDTLKSIDGKVPALYMVRNTWFENTANWLKKNAPHAKCVAIESHAMFWEAPKEFNQLLDDFLSSPKVPEDR</sequence>
<keyword evidence="1" id="KW-0378">Hydrolase</keyword>
<gene>
    <name evidence="4" type="ORF">SAMN04488116_1011</name>
</gene>
<dbReference type="EMBL" id="FQWL01000001">
    <property type="protein sequence ID" value="SHG33441.1"/>
    <property type="molecule type" value="Genomic_DNA"/>
</dbReference>
<reference evidence="5" key="1">
    <citation type="submission" date="2016-11" db="EMBL/GenBank/DDBJ databases">
        <authorList>
            <person name="Varghese N."/>
            <person name="Submissions S."/>
        </authorList>
    </citation>
    <scope>NUCLEOTIDE SEQUENCE [LARGE SCALE GENOMIC DNA]</scope>
    <source>
        <strain evidence="5">DSM 22638</strain>
    </source>
</reference>
<proteinExistence type="predicted"/>
<dbReference type="STRING" id="570519.SAMN04488116_1011"/>
<dbReference type="InterPro" id="IPR050266">
    <property type="entry name" value="AB_hydrolase_sf"/>
</dbReference>